<dbReference type="RefSeq" id="WP_034626771.1">
    <property type="nucleotide sequence ID" value="NZ_BJLR01000041.1"/>
</dbReference>
<proteinExistence type="predicted"/>
<evidence type="ECO:0000259" key="2">
    <source>
        <dbReference type="Pfam" id="PF26450"/>
    </source>
</evidence>
<evidence type="ECO:0000256" key="1">
    <source>
        <dbReference type="SAM" id="MobiDB-lite"/>
    </source>
</evidence>
<protein>
    <recommendedName>
        <fullName evidence="2">DUF8129 domain-containing protein</fullName>
    </recommendedName>
</protein>
<dbReference type="InterPro" id="IPR058442">
    <property type="entry name" value="DUF8129"/>
</dbReference>
<name>A0A4Y3L0W1_9CELL</name>
<evidence type="ECO:0000313" key="4">
    <source>
        <dbReference type="Proteomes" id="UP000317046"/>
    </source>
</evidence>
<comment type="caution">
    <text evidence="3">The sequence shown here is derived from an EMBL/GenBank/DDBJ whole genome shotgun (WGS) entry which is preliminary data.</text>
</comment>
<sequence length="117" mass="12272">MSDQTSVERDALPIPDYDHLPVTGLGHRIRSLSAEQLGTLLTYEQTHGNRLPVVQVFQARLTELEDGAEPSDGDASGLAPELASGGAEGGSVVSPQTQGPKINPPSHGDPTNPAQPR</sequence>
<dbReference type="Pfam" id="PF26450">
    <property type="entry name" value="DUF8129"/>
    <property type="match status" value="1"/>
</dbReference>
<feature type="domain" description="DUF8129" evidence="2">
    <location>
        <begin position="14"/>
        <end position="65"/>
    </location>
</feature>
<gene>
    <name evidence="3" type="ORF">CCE01nite_39720</name>
</gene>
<evidence type="ECO:0000313" key="3">
    <source>
        <dbReference type="EMBL" id="GEA90023.1"/>
    </source>
</evidence>
<dbReference type="Proteomes" id="UP000317046">
    <property type="component" value="Unassembled WGS sequence"/>
</dbReference>
<organism evidence="3 4">
    <name type="scientific">Cellulomonas cellasea</name>
    <dbReference type="NCBI Taxonomy" id="43670"/>
    <lineage>
        <taxon>Bacteria</taxon>
        <taxon>Bacillati</taxon>
        <taxon>Actinomycetota</taxon>
        <taxon>Actinomycetes</taxon>
        <taxon>Micrococcales</taxon>
        <taxon>Cellulomonadaceae</taxon>
        <taxon>Cellulomonas</taxon>
    </lineage>
</organism>
<accession>A0A4Y3L0W1</accession>
<feature type="compositionally biased region" description="Low complexity" evidence="1">
    <location>
        <begin position="75"/>
        <end position="95"/>
    </location>
</feature>
<feature type="region of interest" description="Disordered" evidence="1">
    <location>
        <begin position="64"/>
        <end position="117"/>
    </location>
</feature>
<reference evidence="3" key="1">
    <citation type="submission" date="2019-06" db="EMBL/GenBank/DDBJ databases">
        <title>Whole genome shotgun sequence of Cellulomonas cellasea NBRC 3753.</title>
        <authorList>
            <person name="Hosoyama A."/>
            <person name="Uohara A."/>
            <person name="Ohji S."/>
            <person name="Ichikawa N."/>
        </authorList>
    </citation>
    <scope>NUCLEOTIDE SEQUENCE [LARGE SCALE GENOMIC DNA]</scope>
    <source>
        <strain evidence="3">NBRC 3753</strain>
    </source>
</reference>
<keyword evidence="4" id="KW-1185">Reference proteome</keyword>
<feature type="region of interest" description="Disordered" evidence="1">
    <location>
        <begin position="1"/>
        <end position="21"/>
    </location>
</feature>
<feature type="compositionally biased region" description="Basic and acidic residues" evidence="1">
    <location>
        <begin position="1"/>
        <end position="19"/>
    </location>
</feature>
<dbReference type="AlphaFoldDB" id="A0A4Y3L0W1"/>
<dbReference type="EMBL" id="BJLR01000041">
    <property type="protein sequence ID" value="GEA90023.1"/>
    <property type="molecule type" value="Genomic_DNA"/>
</dbReference>